<gene>
    <name evidence="1" type="ORF">AXF13_09220</name>
</gene>
<dbReference type="InterPro" id="IPR006522">
    <property type="entry name" value="Phage_virion_morphogenesis"/>
</dbReference>
<evidence type="ECO:0008006" key="3">
    <source>
        <dbReference type="Google" id="ProtNLM"/>
    </source>
</evidence>
<reference evidence="2" key="1">
    <citation type="submission" date="2016-02" db="EMBL/GenBank/DDBJ databases">
        <authorList>
            <person name="Holder M.E."/>
            <person name="Ajami N.J."/>
            <person name="Petrosino J.F."/>
        </authorList>
    </citation>
    <scope>NUCLEOTIDE SEQUENCE [LARGE SCALE GENOMIC DNA]</scope>
    <source>
        <strain evidence="2">CCUG 45958</strain>
    </source>
</reference>
<protein>
    <recommendedName>
        <fullName evidence="3">Phage morphogenesis protein</fullName>
    </recommendedName>
</protein>
<name>A0A0X8JKD9_9BACT</name>
<accession>A0A0X8JKD9</accession>
<dbReference type="KEGG" id="dfi:AXF13_09220"/>
<dbReference type="Proteomes" id="UP000069241">
    <property type="component" value="Chromosome"/>
</dbReference>
<sequence length="183" mass="20515">MLKIEVNLDTSEVKAALDRLNHAMGDTTPLMMELAQIMSESTDRAFENETDPVTGAKWPKLNPDYKARLAEDGYTGSMLQRDGTLKTNIHQEYGHGYARVGTNVTYAAIHQFGGITRAHWIRPKDKKALAWRKGGKSYVRRAVFHPGSEIPRRRFLGVGPQDKKDMEEAIADYARAALTGGRR</sequence>
<dbReference type="Pfam" id="PF05069">
    <property type="entry name" value="Phage_tail_S"/>
    <property type="match status" value="1"/>
</dbReference>
<keyword evidence="2" id="KW-1185">Reference proteome</keyword>
<evidence type="ECO:0000313" key="2">
    <source>
        <dbReference type="Proteomes" id="UP000069241"/>
    </source>
</evidence>
<evidence type="ECO:0000313" key="1">
    <source>
        <dbReference type="EMBL" id="AMD90287.1"/>
    </source>
</evidence>
<organism evidence="1 2">
    <name type="scientific">Desulfovibrio fairfieldensis</name>
    <dbReference type="NCBI Taxonomy" id="44742"/>
    <lineage>
        <taxon>Bacteria</taxon>
        <taxon>Pseudomonadati</taxon>
        <taxon>Thermodesulfobacteriota</taxon>
        <taxon>Desulfovibrionia</taxon>
        <taxon>Desulfovibrionales</taxon>
        <taxon>Desulfovibrionaceae</taxon>
        <taxon>Desulfovibrio</taxon>
    </lineage>
</organism>
<dbReference type="AlphaFoldDB" id="A0A0X8JKD9"/>
<proteinExistence type="predicted"/>
<dbReference type="NCBIfam" id="TIGR01635">
    <property type="entry name" value="tail_comp_S"/>
    <property type="match status" value="1"/>
</dbReference>
<dbReference type="EMBL" id="CP014229">
    <property type="protein sequence ID" value="AMD90287.1"/>
    <property type="molecule type" value="Genomic_DNA"/>
</dbReference>
<dbReference type="RefSeq" id="WP_062252797.1">
    <property type="nucleotide sequence ID" value="NZ_CP014229.1"/>
</dbReference>
<dbReference type="STRING" id="44742.AXF13_09220"/>